<dbReference type="PATRIC" id="fig|1202724.3.peg.3079"/>
<keyword evidence="2 5" id="KW-0812">Transmembrane</keyword>
<reference evidence="6 7" key="1">
    <citation type="submission" date="2015-08" db="EMBL/GenBank/DDBJ databases">
        <title>Whole genome sequence of Flavobacterium akiainvivens IK-1T, from decaying Wikstroemia oahuensis, an endemic Hawaiian shrub.</title>
        <authorList>
            <person name="Wan X."/>
            <person name="Hou S."/>
            <person name="Saito J."/>
            <person name="Donachie S."/>
        </authorList>
    </citation>
    <scope>NUCLEOTIDE SEQUENCE [LARGE SCALE GENOMIC DNA]</scope>
    <source>
        <strain evidence="6 7">IK-1</strain>
    </source>
</reference>
<gene>
    <name evidence="6" type="ORF">AM493_14830</name>
</gene>
<comment type="caution">
    <text evidence="6">The sequence shown here is derived from an EMBL/GenBank/DDBJ whole genome shotgun (WGS) entry which is preliminary data.</text>
</comment>
<proteinExistence type="predicted"/>
<evidence type="ECO:0000256" key="5">
    <source>
        <dbReference type="SAM" id="Phobius"/>
    </source>
</evidence>
<dbReference type="AlphaFoldDB" id="A0A0M8MEG8"/>
<accession>A0A0M8MEG8</accession>
<dbReference type="OrthoDB" id="9813193at2"/>
<name>A0A0M8MEG8_9FLAO</name>
<dbReference type="STRING" id="1202724.AM493_14830"/>
<keyword evidence="4 5" id="KW-0472">Membrane</keyword>
<dbReference type="InterPro" id="IPR032808">
    <property type="entry name" value="DoxX"/>
</dbReference>
<dbReference type="EMBL" id="LIYD01000005">
    <property type="protein sequence ID" value="KOS07174.1"/>
    <property type="molecule type" value="Genomic_DNA"/>
</dbReference>
<evidence type="ECO:0000256" key="4">
    <source>
        <dbReference type="ARBA" id="ARBA00023136"/>
    </source>
</evidence>
<feature type="transmembrane region" description="Helical" evidence="5">
    <location>
        <begin position="12"/>
        <end position="32"/>
    </location>
</feature>
<dbReference type="Proteomes" id="UP000037755">
    <property type="component" value="Unassembled WGS sequence"/>
</dbReference>
<evidence type="ECO:0008006" key="8">
    <source>
        <dbReference type="Google" id="ProtNLM"/>
    </source>
</evidence>
<evidence type="ECO:0000313" key="7">
    <source>
        <dbReference type="Proteomes" id="UP000037755"/>
    </source>
</evidence>
<dbReference type="GO" id="GO:0016020">
    <property type="term" value="C:membrane"/>
    <property type="evidence" value="ECO:0007669"/>
    <property type="project" value="UniProtKB-SubCell"/>
</dbReference>
<comment type="subcellular location">
    <subcellularLocation>
        <location evidence="1">Membrane</location>
        <topology evidence="1">Multi-pass membrane protein</topology>
    </subcellularLocation>
</comment>
<sequence length="72" mass="8097">MNSKIFTAKPAWAEGIAIMRVFTGILIIKFGWEMFNQPLMADYARFLTEQHFPAPKLSAYLAKVAELAGVSF</sequence>
<evidence type="ECO:0000313" key="6">
    <source>
        <dbReference type="EMBL" id="KOS07174.1"/>
    </source>
</evidence>
<dbReference type="RefSeq" id="WP_054408815.1">
    <property type="nucleotide sequence ID" value="NZ_FOYA01000018.1"/>
</dbReference>
<keyword evidence="7" id="KW-1185">Reference proteome</keyword>
<organism evidence="6 7">
    <name type="scientific">Flavobacterium akiainvivens</name>
    <dbReference type="NCBI Taxonomy" id="1202724"/>
    <lineage>
        <taxon>Bacteria</taxon>
        <taxon>Pseudomonadati</taxon>
        <taxon>Bacteroidota</taxon>
        <taxon>Flavobacteriia</taxon>
        <taxon>Flavobacteriales</taxon>
        <taxon>Flavobacteriaceae</taxon>
        <taxon>Flavobacterium</taxon>
    </lineage>
</organism>
<protein>
    <recommendedName>
        <fullName evidence="8">DoxX family protein</fullName>
    </recommendedName>
</protein>
<dbReference type="Pfam" id="PF07681">
    <property type="entry name" value="DoxX"/>
    <property type="match status" value="1"/>
</dbReference>
<evidence type="ECO:0000256" key="1">
    <source>
        <dbReference type="ARBA" id="ARBA00004141"/>
    </source>
</evidence>
<keyword evidence="3 5" id="KW-1133">Transmembrane helix</keyword>
<evidence type="ECO:0000256" key="2">
    <source>
        <dbReference type="ARBA" id="ARBA00022692"/>
    </source>
</evidence>
<evidence type="ECO:0000256" key="3">
    <source>
        <dbReference type="ARBA" id="ARBA00022989"/>
    </source>
</evidence>